<name>A0A519BEF4_ACIG2</name>
<comment type="caution">
    <text evidence="1">The sequence shown here is derived from an EMBL/GenBank/DDBJ whole genome shotgun (WGS) entry which is preliminary data.</text>
</comment>
<dbReference type="Gene3D" id="1.10.1660.10">
    <property type="match status" value="1"/>
</dbReference>
<evidence type="ECO:0008006" key="3">
    <source>
        <dbReference type="Google" id="ProtNLM"/>
    </source>
</evidence>
<reference evidence="1 2" key="1">
    <citation type="journal article" date="2019" name="ISME J.">
        <title>Insights into ecological role of a new deltaproteobacterial order Candidatus Acidulodesulfobacterales by metagenomics and metatranscriptomics.</title>
        <authorList>
            <person name="Tan S."/>
            <person name="Liu J."/>
            <person name="Fang Y."/>
            <person name="Hedlund B.P."/>
            <person name="Lian Z.H."/>
            <person name="Huang L.Y."/>
            <person name="Li J.T."/>
            <person name="Huang L.N."/>
            <person name="Li W.J."/>
            <person name="Jiang H.C."/>
            <person name="Dong H.L."/>
            <person name="Shu W.S."/>
        </authorList>
    </citation>
    <scope>NUCLEOTIDE SEQUENCE [LARGE SCALE GENOMIC DNA]</scope>
    <source>
        <strain evidence="1">AP2</strain>
    </source>
</reference>
<dbReference type="Proteomes" id="UP000316562">
    <property type="component" value="Unassembled WGS sequence"/>
</dbReference>
<dbReference type="EMBL" id="SGBC01000004">
    <property type="protein sequence ID" value="RZD15637.1"/>
    <property type="molecule type" value="Genomic_DNA"/>
</dbReference>
<dbReference type="Pfam" id="PF13591">
    <property type="entry name" value="MerR_2"/>
    <property type="match status" value="1"/>
</dbReference>
<accession>A0A519BEF4</accession>
<evidence type="ECO:0000313" key="2">
    <source>
        <dbReference type="Proteomes" id="UP000316562"/>
    </source>
</evidence>
<dbReference type="AlphaFoldDB" id="A0A519BEF4"/>
<sequence length="126" mass="14418">MKIQKNYSSDSCSNDIYKFTSLSNICTTFCLSRSAVCFFIDEGLISINKENDYLSMDLSSLNKLQTISHLKNDLAINNEGISVILTMREKVITYQDKLKIIADSLKKSNDIEEMLDNLKNFGFFDF</sequence>
<protein>
    <recommendedName>
        <fullName evidence="3">MerR family transcriptional regulator</fullName>
    </recommendedName>
</protein>
<evidence type="ECO:0000313" key="1">
    <source>
        <dbReference type="EMBL" id="RZD15637.1"/>
    </source>
</evidence>
<gene>
    <name evidence="1" type="ORF">EVJ46_08875</name>
</gene>
<proteinExistence type="predicted"/>
<organism evidence="1 2">
    <name type="scientific">Acididesulfobacter guangdongensis</name>
    <dbReference type="NCBI Taxonomy" id="2597225"/>
    <lineage>
        <taxon>Bacteria</taxon>
        <taxon>Deltaproteobacteria</taxon>
        <taxon>Candidatus Acidulodesulfobacterales</taxon>
        <taxon>Candidatus Acididesulfobacter</taxon>
    </lineage>
</organism>